<comment type="caution">
    <text evidence="2">The sequence shown here is derived from an EMBL/GenBank/DDBJ whole genome shotgun (WGS) entry which is preliminary data.</text>
</comment>
<dbReference type="Pfam" id="PF06877">
    <property type="entry name" value="RraB"/>
    <property type="match status" value="1"/>
</dbReference>
<name>A0ABN2H038_9ACTN</name>
<reference evidence="2 3" key="1">
    <citation type="journal article" date="2019" name="Int. J. Syst. Evol. Microbiol.">
        <title>The Global Catalogue of Microorganisms (GCM) 10K type strain sequencing project: providing services to taxonomists for standard genome sequencing and annotation.</title>
        <authorList>
            <consortium name="The Broad Institute Genomics Platform"/>
            <consortium name="The Broad Institute Genome Sequencing Center for Infectious Disease"/>
            <person name="Wu L."/>
            <person name="Ma J."/>
        </authorList>
    </citation>
    <scope>NUCLEOTIDE SEQUENCE [LARGE SCALE GENOMIC DNA]</scope>
    <source>
        <strain evidence="2 3">JCM 14307</strain>
    </source>
</reference>
<evidence type="ECO:0000313" key="3">
    <source>
        <dbReference type="Proteomes" id="UP001500280"/>
    </source>
</evidence>
<organism evidence="2 3">
    <name type="scientific">Kribbella yunnanensis</name>
    <dbReference type="NCBI Taxonomy" id="190194"/>
    <lineage>
        <taxon>Bacteria</taxon>
        <taxon>Bacillati</taxon>
        <taxon>Actinomycetota</taxon>
        <taxon>Actinomycetes</taxon>
        <taxon>Propionibacteriales</taxon>
        <taxon>Kribbellaceae</taxon>
        <taxon>Kribbella</taxon>
    </lineage>
</organism>
<dbReference type="EMBL" id="BAAANF010000008">
    <property type="protein sequence ID" value="GAA1679761.1"/>
    <property type="molecule type" value="Genomic_DNA"/>
</dbReference>
<dbReference type="InterPro" id="IPR036701">
    <property type="entry name" value="RraB-like_sf"/>
</dbReference>
<dbReference type="SUPFAM" id="SSF89946">
    <property type="entry name" value="Hypothetical protein VC0424"/>
    <property type="match status" value="1"/>
</dbReference>
<feature type="domain" description="Regulator of ribonuclease activity B" evidence="1">
    <location>
        <begin position="13"/>
        <end position="114"/>
    </location>
</feature>
<dbReference type="InterPro" id="IPR009671">
    <property type="entry name" value="RraB_dom"/>
</dbReference>
<evidence type="ECO:0000313" key="2">
    <source>
        <dbReference type="EMBL" id="GAA1679761.1"/>
    </source>
</evidence>
<proteinExistence type="predicted"/>
<dbReference type="Proteomes" id="UP001500280">
    <property type="component" value="Unassembled WGS sequence"/>
</dbReference>
<sequence>MTTDDAVAVQLAMTDDTWAALQRAGVTGGSLLRLDFTFFGGEQRAAEELESALSPEVASVQVTVHQTGIFRRRRVWTVTGTTNPQPVSLPHLREWVERMVRAGAQYGLEFDGWGADVSDT</sequence>
<keyword evidence="3" id="KW-1185">Reference proteome</keyword>
<gene>
    <name evidence="2" type="ORF">GCM10009745_24600</name>
</gene>
<dbReference type="Gene3D" id="3.30.70.970">
    <property type="entry name" value="RraB-like"/>
    <property type="match status" value="1"/>
</dbReference>
<accession>A0ABN2H038</accession>
<evidence type="ECO:0000259" key="1">
    <source>
        <dbReference type="Pfam" id="PF06877"/>
    </source>
</evidence>
<dbReference type="RefSeq" id="WP_344149639.1">
    <property type="nucleotide sequence ID" value="NZ_BAAANF010000008.1"/>
</dbReference>
<protein>
    <recommendedName>
        <fullName evidence="1">Regulator of ribonuclease activity B domain-containing protein</fullName>
    </recommendedName>
</protein>